<dbReference type="EMBL" id="SGKC01000120">
    <property type="protein sequence ID" value="NEZ94336.1"/>
    <property type="molecule type" value="Genomic_DNA"/>
</dbReference>
<sequence length="68" mass="7631">MKILIDFSSLQLNKKDAQELFNAVGQENNLKDNEVLDEITMNVDNIDKNINNIIKSVVSIGLDVVITK</sequence>
<gene>
    <name evidence="1" type="ORF">EXM69_21015</name>
</gene>
<reference evidence="1 2" key="1">
    <citation type="submission" date="2019-02" db="EMBL/GenBank/DDBJ databases">
        <title>Genome sequencing of Clostridium botulinum clinical isolates.</title>
        <authorList>
            <person name="Brunt J."/>
            <person name="Van Vliet A.H.M."/>
            <person name="Stringer S.C."/>
            <person name="Grant K.A."/>
            <person name="Carter A.C."/>
            <person name="Peck M.W."/>
        </authorList>
    </citation>
    <scope>NUCLEOTIDE SEQUENCE [LARGE SCALE GENOMIC DNA]</scope>
    <source>
        <strain evidence="1 2">H142660711</strain>
    </source>
</reference>
<name>A0A846IBP9_CLOBO</name>
<dbReference type="Proteomes" id="UP000473887">
    <property type="component" value="Unassembled WGS sequence"/>
</dbReference>
<comment type="caution">
    <text evidence="1">The sequence shown here is derived from an EMBL/GenBank/DDBJ whole genome shotgun (WGS) entry which is preliminary data.</text>
</comment>
<organism evidence="1 2">
    <name type="scientific">Clostridium botulinum</name>
    <dbReference type="NCBI Taxonomy" id="1491"/>
    <lineage>
        <taxon>Bacteria</taxon>
        <taxon>Bacillati</taxon>
        <taxon>Bacillota</taxon>
        <taxon>Clostridia</taxon>
        <taxon>Eubacteriales</taxon>
        <taxon>Clostridiaceae</taxon>
        <taxon>Clostridium</taxon>
    </lineage>
</organism>
<evidence type="ECO:0000313" key="1">
    <source>
        <dbReference type="EMBL" id="NEZ94336.1"/>
    </source>
</evidence>
<protein>
    <submittedName>
        <fullName evidence="1">Uncharacterized protein</fullName>
    </submittedName>
</protein>
<evidence type="ECO:0000313" key="2">
    <source>
        <dbReference type="Proteomes" id="UP000473887"/>
    </source>
</evidence>
<accession>A0A846IBP9</accession>
<dbReference type="AlphaFoldDB" id="A0A846IBP9"/>
<proteinExistence type="predicted"/>